<dbReference type="AlphaFoldDB" id="A0AA35V259"/>
<name>A0AA35V259_LACSI</name>
<protein>
    <recommendedName>
        <fullName evidence="1">DM2 domain-containing protein</fullName>
    </recommendedName>
</protein>
<dbReference type="Gene3D" id="1.10.245.10">
    <property type="entry name" value="SWIB/MDM2 domain"/>
    <property type="match status" value="1"/>
</dbReference>
<evidence type="ECO:0000259" key="1">
    <source>
        <dbReference type="Pfam" id="PF02201"/>
    </source>
</evidence>
<accession>A0AA35V259</accession>
<dbReference type="InterPro" id="IPR036885">
    <property type="entry name" value="SWIB_MDM2_dom_sf"/>
</dbReference>
<dbReference type="EMBL" id="OX465086">
    <property type="protein sequence ID" value="CAI9260588.1"/>
    <property type="molecule type" value="Genomic_DNA"/>
</dbReference>
<keyword evidence="3" id="KW-1185">Reference proteome</keyword>
<gene>
    <name evidence="2" type="ORF">LSALG_LOCUS1418</name>
</gene>
<feature type="domain" description="DM2" evidence="1">
    <location>
        <begin position="114"/>
        <end position="149"/>
    </location>
</feature>
<dbReference type="Pfam" id="PF02201">
    <property type="entry name" value="SWIB"/>
    <property type="match status" value="1"/>
</dbReference>
<evidence type="ECO:0000313" key="2">
    <source>
        <dbReference type="EMBL" id="CAI9260588.1"/>
    </source>
</evidence>
<organism evidence="2 3">
    <name type="scientific">Lactuca saligna</name>
    <name type="common">Willowleaf lettuce</name>
    <dbReference type="NCBI Taxonomy" id="75948"/>
    <lineage>
        <taxon>Eukaryota</taxon>
        <taxon>Viridiplantae</taxon>
        <taxon>Streptophyta</taxon>
        <taxon>Embryophyta</taxon>
        <taxon>Tracheophyta</taxon>
        <taxon>Spermatophyta</taxon>
        <taxon>Magnoliopsida</taxon>
        <taxon>eudicotyledons</taxon>
        <taxon>Gunneridae</taxon>
        <taxon>Pentapetalae</taxon>
        <taxon>asterids</taxon>
        <taxon>campanulids</taxon>
        <taxon>Asterales</taxon>
        <taxon>Asteraceae</taxon>
        <taxon>Cichorioideae</taxon>
        <taxon>Cichorieae</taxon>
        <taxon>Lactucinae</taxon>
        <taxon>Lactuca</taxon>
    </lineage>
</organism>
<proteinExistence type="predicted"/>
<reference evidence="2" key="1">
    <citation type="submission" date="2023-04" db="EMBL/GenBank/DDBJ databases">
        <authorList>
            <person name="Vijverberg K."/>
            <person name="Xiong W."/>
            <person name="Schranz E."/>
        </authorList>
    </citation>
    <scope>NUCLEOTIDE SEQUENCE</scope>
</reference>
<dbReference type="Proteomes" id="UP001177003">
    <property type="component" value="Chromosome 0"/>
</dbReference>
<dbReference type="SUPFAM" id="SSF47592">
    <property type="entry name" value="SWIB/MDM2 domain"/>
    <property type="match status" value="1"/>
</dbReference>
<evidence type="ECO:0000313" key="3">
    <source>
        <dbReference type="Proteomes" id="UP001177003"/>
    </source>
</evidence>
<dbReference type="InterPro" id="IPR003121">
    <property type="entry name" value="SWIB_MDM2_domain"/>
</dbReference>
<sequence length="154" mass="18314">MYSSVRWSKMETSRLKTEEHQFKINLYRAKNHQKLDLSACPWHHSILRHECIGIPKAYQIEIRSFRRIFSRMISIREDMVQLPMMLRIRYSNLNNQYPSYGNHVQKFVAMSENMDPRNPVMIVCDEKVKELFGCESISAMGIPEALVKHHLFEQ</sequence>